<sequence>MAPHQASNVEPIALVGMACRFPGDATDTTKFWQMLYKGESAWSEVPESRFNANAFHHPDSNRNGTFHTHGGHFLKQDVSVFDAPFFGITPSEARAMDPQLRLLLEVAFESGPIQQVLTEVAPSFLTTKFVYASPLIRNKAATTTALSFAGELFCNGIALDLRAVNFPSPRPRPHV</sequence>
<dbReference type="SUPFAM" id="SSF53901">
    <property type="entry name" value="Thiolase-like"/>
    <property type="match status" value="1"/>
</dbReference>
<keyword evidence="5" id="KW-1185">Reference proteome</keyword>
<dbReference type="SMART" id="SM00825">
    <property type="entry name" value="PKS_KS"/>
    <property type="match status" value="1"/>
</dbReference>
<dbReference type="GeneID" id="98160838"/>
<dbReference type="InterPro" id="IPR050091">
    <property type="entry name" value="PKS_NRPS_Biosynth_Enz"/>
</dbReference>
<dbReference type="EMBL" id="JBFXLR010000022">
    <property type="protein sequence ID" value="KAL2849689.1"/>
    <property type="molecule type" value="Genomic_DNA"/>
</dbReference>
<keyword evidence="2" id="KW-0597">Phosphoprotein</keyword>
<evidence type="ECO:0000256" key="2">
    <source>
        <dbReference type="ARBA" id="ARBA00022553"/>
    </source>
</evidence>
<dbReference type="PANTHER" id="PTHR43775:SF29">
    <property type="entry name" value="ASPERFURANONE POLYKETIDE SYNTHASE AFOG-RELATED"/>
    <property type="match status" value="1"/>
</dbReference>
<dbReference type="InterPro" id="IPR020841">
    <property type="entry name" value="PKS_Beta-ketoAc_synthase_dom"/>
</dbReference>
<dbReference type="RefSeq" id="XP_070898914.1">
    <property type="nucleotide sequence ID" value="XM_071045674.1"/>
</dbReference>
<evidence type="ECO:0000313" key="4">
    <source>
        <dbReference type="EMBL" id="KAL2849689.1"/>
    </source>
</evidence>
<dbReference type="Gene3D" id="3.40.47.10">
    <property type="match status" value="1"/>
</dbReference>
<feature type="domain" description="Ketosynthase family 3 (KS3)" evidence="3">
    <location>
        <begin position="9"/>
        <end position="175"/>
    </location>
</feature>
<comment type="caution">
    <text evidence="4">The sequence shown here is derived from an EMBL/GenBank/DDBJ whole genome shotgun (WGS) entry which is preliminary data.</text>
</comment>
<reference evidence="4 5" key="1">
    <citation type="submission" date="2024-07" db="EMBL/GenBank/DDBJ databases">
        <title>Section-level genome sequencing and comparative genomics of Aspergillus sections Usti and Cavernicolus.</title>
        <authorList>
            <consortium name="Lawrence Berkeley National Laboratory"/>
            <person name="Nybo J.L."/>
            <person name="Vesth T.C."/>
            <person name="Theobald S."/>
            <person name="Frisvad J.C."/>
            <person name="Larsen T.O."/>
            <person name="Kjaerboelling I."/>
            <person name="Rothschild-Mancinelli K."/>
            <person name="Lyhne E.K."/>
            <person name="Kogle M.E."/>
            <person name="Barry K."/>
            <person name="Clum A."/>
            <person name="Na H."/>
            <person name="Ledsgaard L."/>
            <person name="Lin J."/>
            <person name="Lipzen A."/>
            <person name="Kuo A."/>
            <person name="Riley R."/>
            <person name="Mondo S."/>
            <person name="LaButti K."/>
            <person name="Haridas S."/>
            <person name="Pangalinan J."/>
            <person name="Salamov A.A."/>
            <person name="Simmons B.A."/>
            <person name="Magnuson J.K."/>
            <person name="Chen J."/>
            <person name="Drula E."/>
            <person name="Henrissat B."/>
            <person name="Wiebenga A."/>
            <person name="Lubbers R.J."/>
            <person name="Gomes A.C."/>
            <person name="Macurrencykelacurrency M.R."/>
            <person name="Stajich J."/>
            <person name="Grigoriev I.V."/>
            <person name="Mortensen U.H."/>
            <person name="De vries R.P."/>
            <person name="Baker S.E."/>
            <person name="Andersen M.R."/>
        </authorList>
    </citation>
    <scope>NUCLEOTIDE SEQUENCE [LARGE SCALE GENOMIC DNA]</scope>
    <source>
        <strain evidence="4 5">CBS 756.74</strain>
    </source>
</reference>
<organism evidence="4 5">
    <name type="scientific">Aspergillus pseudodeflectus</name>
    <dbReference type="NCBI Taxonomy" id="176178"/>
    <lineage>
        <taxon>Eukaryota</taxon>
        <taxon>Fungi</taxon>
        <taxon>Dikarya</taxon>
        <taxon>Ascomycota</taxon>
        <taxon>Pezizomycotina</taxon>
        <taxon>Eurotiomycetes</taxon>
        <taxon>Eurotiomycetidae</taxon>
        <taxon>Eurotiales</taxon>
        <taxon>Aspergillaceae</taxon>
        <taxon>Aspergillus</taxon>
        <taxon>Aspergillus subgen. Nidulantes</taxon>
    </lineage>
</organism>
<gene>
    <name evidence="4" type="ORF">BJX68DRAFT_267005</name>
</gene>
<evidence type="ECO:0000259" key="3">
    <source>
        <dbReference type="PROSITE" id="PS52004"/>
    </source>
</evidence>
<protein>
    <submittedName>
        <fullName evidence="4">Beta-ketoacyl synthase</fullName>
    </submittedName>
</protein>
<name>A0ABR4KD37_9EURO</name>
<proteinExistence type="predicted"/>
<accession>A0ABR4KD37</accession>
<dbReference type="Pfam" id="PF00109">
    <property type="entry name" value="ketoacyl-synt"/>
    <property type="match status" value="1"/>
</dbReference>
<dbReference type="InterPro" id="IPR016039">
    <property type="entry name" value="Thiolase-like"/>
</dbReference>
<dbReference type="PANTHER" id="PTHR43775">
    <property type="entry name" value="FATTY ACID SYNTHASE"/>
    <property type="match status" value="1"/>
</dbReference>
<evidence type="ECO:0000313" key="5">
    <source>
        <dbReference type="Proteomes" id="UP001610444"/>
    </source>
</evidence>
<evidence type="ECO:0000256" key="1">
    <source>
        <dbReference type="ARBA" id="ARBA00022450"/>
    </source>
</evidence>
<dbReference type="Proteomes" id="UP001610444">
    <property type="component" value="Unassembled WGS sequence"/>
</dbReference>
<keyword evidence="1" id="KW-0596">Phosphopantetheine</keyword>
<dbReference type="InterPro" id="IPR014030">
    <property type="entry name" value="Ketoacyl_synth_N"/>
</dbReference>
<dbReference type="PROSITE" id="PS52004">
    <property type="entry name" value="KS3_2"/>
    <property type="match status" value="1"/>
</dbReference>